<dbReference type="InterPro" id="IPR003115">
    <property type="entry name" value="ParB_N"/>
</dbReference>
<organism evidence="2">
    <name type="scientific">Siphoviridae sp. ctt1f11</name>
    <dbReference type="NCBI Taxonomy" id="2827959"/>
    <lineage>
        <taxon>Viruses</taxon>
        <taxon>Duplodnaviria</taxon>
        <taxon>Heunggongvirae</taxon>
        <taxon>Uroviricota</taxon>
        <taxon>Caudoviricetes</taxon>
    </lineage>
</organism>
<proteinExistence type="predicted"/>
<dbReference type="SUPFAM" id="SSF110849">
    <property type="entry name" value="ParB/Sulfiredoxin"/>
    <property type="match status" value="1"/>
</dbReference>
<dbReference type="Gene3D" id="3.90.1530.10">
    <property type="entry name" value="Conserved hypothetical protein from pyrococcus furiosus pfu- 392566-001, ParB domain"/>
    <property type="match status" value="1"/>
</dbReference>
<accession>A0A8S5SCI5</accession>
<reference evidence="2" key="1">
    <citation type="journal article" date="2021" name="Proc. Natl. Acad. Sci. U.S.A.">
        <title>A Catalog of Tens of Thousands of Viruses from Human Metagenomes Reveals Hidden Associations with Chronic Diseases.</title>
        <authorList>
            <person name="Tisza M.J."/>
            <person name="Buck C.B."/>
        </authorList>
    </citation>
    <scope>NUCLEOTIDE SEQUENCE</scope>
    <source>
        <strain evidence="2">Ctt1f11</strain>
    </source>
</reference>
<feature type="domain" description="ParB-like N-terminal" evidence="1">
    <location>
        <begin position="4"/>
        <end position="90"/>
    </location>
</feature>
<sequence length="354" mass="40687">MQIEKLAISEIKPNENNAKLHPQWQLDQIKESIVQFGNNDPIAIDENNVVIEGHGRLMALEQLGYEEAEIIRLEHLTEEQKSAYILAHNKLTMNTDFDLTILEEELEKIESIDMEGFGFDLSDEYENFIDKFSNKNKTTDDCYTPQNIYDAVKDYVVKKYNLEGRKIIRAFYPGGDYQNMKYPENCVVIDNPPFSILASICDWYNENGIDFFLFSPYLTNFTARANHIITDTTITYENGAKVNTSFLTNLGDIFIESEPTLQKIIEEVNRENEGIEKKERTQKKYPSEVLTSTAVGYLSKYGIEFQVKKNECAFIRRLDAQREEGTGTFGGGFLISTKAATRFKKAKEDAEKKE</sequence>
<dbReference type="EMBL" id="BK032573">
    <property type="protein sequence ID" value="DAF48748.1"/>
    <property type="molecule type" value="Genomic_DNA"/>
</dbReference>
<dbReference type="InterPro" id="IPR036086">
    <property type="entry name" value="ParB/Sulfiredoxin_sf"/>
</dbReference>
<dbReference type="CDD" id="cd16403">
    <property type="entry name" value="ParB_N_like_MT"/>
    <property type="match status" value="1"/>
</dbReference>
<dbReference type="SMART" id="SM00470">
    <property type="entry name" value="ParB"/>
    <property type="match status" value="1"/>
</dbReference>
<evidence type="ECO:0000313" key="2">
    <source>
        <dbReference type="EMBL" id="DAF48748.1"/>
    </source>
</evidence>
<name>A0A8S5SCI5_9CAUD</name>
<evidence type="ECO:0000259" key="1">
    <source>
        <dbReference type="SMART" id="SM00470"/>
    </source>
</evidence>
<protein>
    <submittedName>
        <fullName evidence="2">ParB protein</fullName>
    </submittedName>
</protein>